<gene>
    <name evidence="1" type="ORF">MTE01_32340</name>
</gene>
<proteinExistence type="predicted"/>
<evidence type="ECO:0000313" key="1">
    <source>
        <dbReference type="EMBL" id="GEB47289.1"/>
    </source>
</evidence>
<comment type="caution">
    <text evidence="1">The sequence shown here is derived from an EMBL/GenBank/DDBJ whole genome shotgun (WGS) entry which is preliminary data.</text>
</comment>
<evidence type="ECO:0000313" key="2">
    <source>
        <dbReference type="Proteomes" id="UP000319525"/>
    </source>
</evidence>
<dbReference type="AlphaFoldDB" id="A0A4Y3QQT5"/>
<protein>
    <submittedName>
        <fullName evidence="1">Uncharacterized protein</fullName>
    </submittedName>
</protein>
<accession>A0A4Y3QQT5</accession>
<dbReference type="Proteomes" id="UP000319525">
    <property type="component" value="Unassembled WGS sequence"/>
</dbReference>
<organism evidence="1 2">
    <name type="scientific">Microbacterium testaceum</name>
    <name type="common">Aureobacterium testaceum</name>
    <name type="synonym">Brevibacterium testaceum</name>
    <dbReference type="NCBI Taxonomy" id="2033"/>
    <lineage>
        <taxon>Bacteria</taxon>
        <taxon>Bacillati</taxon>
        <taxon>Actinomycetota</taxon>
        <taxon>Actinomycetes</taxon>
        <taxon>Micrococcales</taxon>
        <taxon>Microbacteriaceae</taxon>
        <taxon>Microbacterium</taxon>
    </lineage>
</organism>
<reference evidence="1 2" key="1">
    <citation type="submission" date="2019-06" db="EMBL/GenBank/DDBJ databases">
        <title>Whole genome shotgun sequence of Microbacterium testaceum NBRC 12675.</title>
        <authorList>
            <person name="Hosoyama A."/>
            <person name="Uohara A."/>
            <person name="Ohji S."/>
            <person name="Ichikawa N."/>
        </authorList>
    </citation>
    <scope>NUCLEOTIDE SEQUENCE [LARGE SCALE GENOMIC DNA]</scope>
    <source>
        <strain evidence="1 2">NBRC 12675</strain>
    </source>
</reference>
<sequence length="303" mass="32271">MVSSVSAGSVGASLAPSYGTECGPALLDSKAANRACDYRLMLTLLGPKSLRALLFVRTLNEQGMQPSRSEVKAFVNAPTHFGDFDPVIFSMSVDTVDYLVNARLLISTARGVTLSSAGTAVLNAAIIDDDTNAPSTPIEVVGRLDDPFTYAELLTRINDVPGALVIDPYLRAQDLSALLALPNVRRVMTTDGSAGGLPRAERRTKLQIALGARPGVELRFPERGSRELHDRLVLPHQGGEALSLGTSLGGTQLTVITRLGRESTGALRSHYEGVWLSGQTLPPIHREITDAPVELNSSATDTE</sequence>
<name>A0A4Y3QQT5_MICTE</name>
<dbReference type="EMBL" id="BJML01000015">
    <property type="protein sequence ID" value="GEB47289.1"/>
    <property type="molecule type" value="Genomic_DNA"/>
</dbReference>